<protein>
    <recommendedName>
        <fullName evidence="3">Reverse transcriptase zinc-binding domain-containing protein</fullName>
    </recommendedName>
</protein>
<comment type="caution">
    <text evidence="1">The sequence shown here is derived from an EMBL/GenBank/DDBJ whole genome shotgun (WGS) entry which is preliminary data.</text>
</comment>
<gene>
    <name evidence="1" type="ORF">RND81_09G033400</name>
</gene>
<sequence>MCNDALATKHNIAIRLHNNGDTFCPLCSNDSETSLHLFRGCRVGGGIWGRLGLEVLKSTGFERGMEWVEAVWRDMGERERVEFMTGCWAVWEWRNKAVFEGSKMGVEDVVRRARDIMSEIEGMRKGAEAREGA</sequence>
<organism evidence="1 2">
    <name type="scientific">Saponaria officinalis</name>
    <name type="common">Common soapwort</name>
    <name type="synonym">Lychnis saponaria</name>
    <dbReference type="NCBI Taxonomy" id="3572"/>
    <lineage>
        <taxon>Eukaryota</taxon>
        <taxon>Viridiplantae</taxon>
        <taxon>Streptophyta</taxon>
        <taxon>Embryophyta</taxon>
        <taxon>Tracheophyta</taxon>
        <taxon>Spermatophyta</taxon>
        <taxon>Magnoliopsida</taxon>
        <taxon>eudicotyledons</taxon>
        <taxon>Gunneridae</taxon>
        <taxon>Pentapetalae</taxon>
        <taxon>Caryophyllales</taxon>
        <taxon>Caryophyllaceae</taxon>
        <taxon>Caryophylleae</taxon>
        <taxon>Saponaria</taxon>
    </lineage>
</organism>
<name>A0AAW1IHG4_SAPOF</name>
<proteinExistence type="predicted"/>
<evidence type="ECO:0000313" key="1">
    <source>
        <dbReference type="EMBL" id="KAK9689069.1"/>
    </source>
</evidence>
<accession>A0AAW1IHG4</accession>
<dbReference type="EMBL" id="JBDFQZ010000009">
    <property type="protein sequence ID" value="KAK9689069.1"/>
    <property type="molecule type" value="Genomic_DNA"/>
</dbReference>
<dbReference type="Proteomes" id="UP001443914">
    <property type="component" value="Unassembled WGS sequence"/>
</dbReference>
<reference evidence="1" key="1">
    <citation type="submission" date="2024-03" db="EMBL/GenBank/DDBJ databases">
        <title>WGS assembly of Saponaria officinalis var. Norfolk2.</title>
        <authorList>
            <person name="Jenkins J."/>
            <person name="Shu S."/>
            <person name="Grimwood J."/>
            <person name="Barry K."/>
            <person name="Goodstein D."/>
            <person name="Schmutz J."/>
            <person name="Leebens-Mack J."/>
            <person name="Osbourn A."/>
        </authorList>
    </citation>
    <scope>NUCLEOTIDE SEQUENCE [LARGE SCALE GENOMIC DNA]</scope>
    <source>
        <strain evidence="1">JIC</strain>
    </source>
</reference>
<evidence type="ECO:0000313" key="2">
    <source>
        <dbReference type="Proteomes" id="UP001443914"/>
    </source>
</evidence>
<keyword evidence="2" id="KW-1185">Reference proteome</keyword>
<dbReference type="AlphaFoldDB" id="A0AAW1IHG4"/>
<evidence type="ECO:0008006" key="3">
    <source>
        <dbReference type="Google" id="ProtNLM"/>
    </source>
</evidence>